<dbReference type="GO" id="GO:0051258">
    <property type="term" value="P:protein polymerization"/>
    <property type="evidence" value="ECO:0007669"/>
    <property type="project" value="UniProtKB-ARBA"/>
</dbReference>
<dbReference type="OrthoDB" id="1280899at2759"/>
<evidence type="ECO:0000256" key="2">
    <source>
        <dbReference type="ARBA" id="ARBA00022473"/>
    </source>
</evidence>
<feature type="region of interest" description="Disordered" evidence="9">
    <location>
        <begin position="417"/>
        <end position="464"/>
    </location>
</feature>
<keyword evidence="3" id="KW-1003">Cell membrane</keyword>
<dbReference type="InterPro" id="IPR048351">
    <property type="entry name" value="SOK_DIX"/>
</dbReference>
<dbReference type="EMBL" id="JAGGNH010000007">
    <property type="protein sequence ID" value="KAJ0966653.1"/>
    <property type="molecule type" value="Genomic_DNA"/>
</dbReference>
<sequence>MEGRMRKQGGGQASPEKPRPWPEPPPARKPHSKQQQQQVRRIPVVYYLSKNHHLEHPHFIEVPVSSPDGLYLRDVINRLVVLRGKRMPGMYSWSCKRGYKNGFVWHDLSEDDLILPVHGNEYVLKGSELLDRTPSDRGRDNGNNLKVENPKQSQQEGHGFSRTREHHSSSSPPHISIKDAKSPSRQPSIPFLVGSSGNVSPEQEASPHPSWETGSPSLVDYRVLKPGGAIDASTQTDDNGRTLQRERGRGRSTRSTDEILETKLEERNFRENRRSKELSTKNGVSPNPMSGSPLSPYGKIDTLESLIRADAKMMNKFRILEEEEVFVPARVKMKVTSLLMQLITCGAISVKDHRSFGLIPTYKPSYSHMNFSPSMYPNSMLLGELDSPLEDPRIMRSRRDEKECFSGTLLETMKHKQEVRKGMPTLQRSSSYDKHRNCESPNLKDEDKELDSPRSKCLPRPFRVTSLKPSRNETLLSPVSDAPTNPLATTSICSQSRYLGSSHGGSNRISDSSSARGSSIRLESLQEEKGKVIKIEERLTSGARVIIQSRAPLSDSDDSGCSC</sequence>
<dbReference type="InterPro" id="IPR010369">
    <property type="entry name" value="SOK"/>
</dbReference>
<keyword evidence="2" id="KW-0217">Developmental protein</keyword>
<feature type="region of interest" description="Disordered" evidence="9">
    <location>
        <begin position="497"/>
        <end position="522"/>
    </location>
</feature>
<gene>
    <name evidence="11" type="ORF">J5N97_023570</name>
</gene>
<feature type="compositionally biased region" description="Basic and acidic residues" evidence="9">
    <location>
        <begin position="238"/>
        <end position="279"/>
    </location>
</feature>
<evidence type="ECO:0000256" key="8">
    <source>
        <dbReference type="ARBA" id="ARBA00046534"/>
    </source>
</evidence>
<feature type="compositionally biased region" description="Polar residues" evidence="9">
    <location>
        <begin position="280"/>
        <end position="293"/>
    </location>
</feature>
<dbReference type="PANTHER" id="PTHR31083">
    <property type="entry name" value="UPSTREAM OF FLC PROTEIN (DUF966)"/>
    <property type="match status" value="1"/>
</dbReference>
<dbReference type="GO" id="GO:2000067">
    <property type="term" value="P:regulation of root morphogenesis"/>
    <property type="evidence" value="ECO:0007669"/>
    <property type="project" value="UniProtKB-ARBA"/>
</dbReference>
<comment type="subunit">
    <text evidence="8">Homodimer. Forms long polymer filaments with other SOKs proteins polymers (e.g. SOK1, SOK2, SOK3 and SOK4) crucial for polar localization and biological activity. Binds to ANGUSTIFOLIA (AN).</text>
</comment>
<dbReference type="Proteomes" id="UP001085076">
    <property type="component" value="Miscellaneous, Linkage group lg07"/>
</dbReference>
<feature type="compositionally biased region" description="Basic and acidic residues" evidence="9">
    <location>
        <begin position="128"/>
        <end position="140"/>
    </location>
</feature>
<dbReference type="GO" id="GO:0051302">
    <property type="term" value="P:regulation of cell division"/>
    <property type="evidence" value="ECO:0007669"/>
    <property type="project" value="UniProtKB-ARBA"/>
</dbReference>
<evidence type="ECO:0000256" key="4">
    <source>
        <dbReference type="ARBA" id="ARBA00022618"/>
    </source>
</evidence>
<keyword evidence="5" id="KW-0472">Membrane</keyword>
<evidence type="ECO:0000256" key="7">
    <source>
        <dbReference type="ARBA" id="ARBA00024211"/>
    </source>
</evidence>
<comment type="subcellular location">
    <subcellularLocation>
        <location evidence="1">Cell membrane</location>
        <topology evidence="1">Peripheral membrane protein</topology>
        <orientation evidence="1">Cytoplasmic side</orientation>
    </subcellularLocation>
</comment>
<name>A0A9D5C5B1_9LILI</name>
<evidence type="ECO:0000256" key="6">
    <source>
        <dbReference type="ARBA" id="ARBA00023306"/>
    </source>
</evidence>
<comment type="similarity">
    <text evidence="7">Belongs to the SOSEKI family.</text>
</comment>
<dbReference type="PANTHER" id="PTHR31083:SF6">
    <property type="entry name" value="PROTEIN SOSEKI 3"/>
    <property type="match status" value="1"/>
</dbReference>
<dbReference type="AlphaFoldDB" id="A0A9D5C5B1"/>
<dbReference type="Pfam" id="PF06136">
    <property type="entry name" value="SOK"/>
    <property type="match status" value="1"/>
</dbReference>
<dbReference type="GO" id="GO:0051301">
    <property type="term" value="P:cell division"/>
    <property type="evidence" value="ECO:0007669"/>
    <property type="project" value="UniProtKB-KW"/>
</dbReference>
<evidence type="ECO:0000256" key="9">
    <source>
        <dbReference type="SAM" id="MobiDB-lite"/>
    </source>
</evidence>
<keyword evidence="6" id="KW-0131">Cell cycle</keyword>
<feature type="compositionally biased region" description="Low complexity" evidence="9">
    <location>
        <begin position="504"/>
        <end position="522"/>
    </location>
</feature>
<evidence type="ECO:0000256" key="3">
    <source>
        <dbReference type="ARBA" id="ARBA00022475"/>
    </source>
</evidence>
<evidence type="ECO:0000313" key="12">
    <source>
        <dbReference type="Proteomes" id="UP001085076"/>
    </source>
</evidence>
<feature type="domain" description="SOSEKI DIX-like" evidence="10">
    <location>
        <begin position="43"/>
        <end position="130"/>
    </location>
</feature>
<keyword evidence="12" id="KW-1185">Reference proteome</keyword>
<dbReference type="GO" id="GO:0005886">
    <property type="term" value="C:plasma membrane"/>
    <property type="evidence" value="ECO:0007669"/>
    <property type="project" value="UniProtKB-SubCell"/>
</dbReference>
<reference evidence="11" key="1">
    <citation type="submission" date="2021-03" db="EMBL/GenBank/DDBJ databases">
        <authorList>
            <person name="Li Z."/>
            <person name="Yang C."/>
        </authorList>
    </citation>
    <scope>NUCLEOTIDE SEQUENCE</scope>
    <source>
        <strain evidence="11">Dzin_1.0</strain>
        <tissue evidence="11">Leaf</tissue>
    </source>
</reference>
<comment type="caution">
    <text evidence="11">The sequence shown here is derived from an EMBL/GenBank/DDBJ whole genome shotgun (WGS) entry which is preliminary data.</text>
</comment>
<dbReference type="InterPro" id="IPR021182">
    <property type="entry name" value="SOK_magnoliopsida"/>
</dbReference>
<feature type="compositionally biased region" description="Basic and acidic residues" evidence="9">
    <location>
        <begin position="431"/>
        <end position="454"/>
    </location>
</feature>
<keyword evidence="4" id="KW-0132">Cell division</keyword>
<organism evidence="11 12">
    <name type="scientific">Dioscorea zingiberensis</name>
    <dbReference type="NCBI Taxonomy" id="325984"/>
    <lineage>
        <taxon>Eukaryota</taxon>
        <taxon>Viridiplantae</taxon>
        <taxon>Streptophyta</taxon>
        <taxon>Embryophyta</taxon>
        <taxon>Tracheophyta</taxon>
        <taxon>Spermatophyta</taxon>
        <taxon>Magnoliopsida</taxon>
        <taxon>Liliopsida</taxon>
        <taxon>Dioscoreales</taxon>
        <taxon>Dioscoreaceae</taxon>
        <taxon>Dioscorea</taxon>
    </lineage>
</organism>
<accession>A0A9D5C5B1</accession>
<feature type="region of interest" description="Disordered" evidence="9">
    <location>
        <begin position="128"/>
        <end position="297"/>
    </location>
</feature>
<evidence type="ECO:0000256" key="5">
    <source>
        <dbReference type="ARBA" id="ARBA00023136"/>
    </source>
</evidence>
<proteinExistence type="inferred from homology"/>
<dbReference type="PIRSF" id="PIRSF031043">
    <property type="entry name" value="UCP031043"/>
    <property type="match status" value="1"/>
</dbReference>
<protein>
    <recommendedName>
        <fullName evidence="10">SOSEKI DIX-like domain-containing protein</fullName>
    </recommendedName>
</protein>
<evidence type="ECO:0000313" key="11">
    <source>
        <dbReference type="EMBL" id="KAJ0966653.1"/>
    </source>
</evidence>
<dbReference type="GO" id="GO:0090708">
    <property type="term" value="P:specification of plant organ axis polarity"/>
    <property type="evidence" value="ECO:0007669"/>
    <property type="project" value="UniProtKB-ARBA"/>
</dbReference>
<feature type="compositionally biased region" description="Polar residues" evidence="9">
    <location>
        <begin position="141"/>
        <end position="156"/>
    </location>
</feature>
<evidence type="ECO:0000259" key="10">
    <source>
        <dbReference type="Pfam" id="PF06136"/>
    </source>
</evidence>
<reference evidence="11" key="2">
    <citation type="journal article" date="2022" name="Hortic Res">
        <title>The genome of Dioscorea zingiberensis sheds light on the biosynthesis, origin and evolution of the medicinally important diosgenin saponins.</title>
        <authorList>
            <person name="Li Y."/>
            <person name="Tan C."/>
            <person name="Li Z."/>
            <person name="Guo J."/>
            <person name="Li S."/>
            <person name="Chen X."/>
            <person name="Wang C."/>
            <person name="Dai X."/>
            <person name="Yang H."/>
            <person name="Song W."/>
            <person name="Hou L."/>
            <person name="Xu J."/>
            <person name="Tong Z."/>
            <person name="Xu A."/>
            <person name="Yuan X."/>
            <person name="Wang W."/>
            <person name="Yang Q."/>
            <person name="Chen L."/>
            <person name="Sun Z."/>
            <person name="Wang K."/>
            <person name="Pan B."/>
            <person name="Chen J."/>
            <person name="Bao Y."/>
            <person name="Liu F."/>
            <person name="Qi X."/>
            <person name="Gang D.R."/>
            <person name="Wen J."/>
            <person name="Li J."/>
        </authorList>
    </citation>
    <scope>NUCLEOTIDE SEQUENCE</scope>
    <source>
        <strain evidence="11">Dzin_1.0</strain>
    </source>
</reference>
<feature type="region of interest" description="Disordered" evidence="9">
    <location>
        <begin position="1"/>
        <end position="39"/>
    </location>
</feature>
<evidence type="ECO:0000256" key="1">
    <source>
        <dbReference type="ARBA" id="ARBA00004413"/>
    </source>
</evidence>